<keyword evidence="1" id="KW-0812">Transmembrane</keyword>
<keyword evidence="1" id="KW-0472">Membrane</keyword>
<feature type="transmembrane region" description="Helical" evidence="1">
    <location>
        <begin position="12"/>
        <end position="31"/>
    </location>
</feature>
<dbReference type="Pfam" id="PF16935">
    <property type="entry name" value="Hol_Tox"/>
    <property type="match status" value="1"/>
</dbReference>
<evidence type="ECO:0000256" key="1">
    <source>
        <dbReference type="SAM" id="Phobius"/>
    </source>
</evidence>
<sequence length="36" mass="4153">MSTYEALDVMLNFGILIFAMLAFITSVIFFLHAKKR</sequence>
<reference evidence="3" key="1">
    <citation type="submission" date="2016-10" db="EMBL/GenBank/DDBJ databases">
        <authorList>
            <person name="Varghese N."/>
            <person name="Submissions S."/>
        </authorList>
    </citation>
    <scope>NUCLEOTIDE SEQUENCE [LARGE SCALE GENOMIC DNA]</scope>
    <source>
        <strain evidence="3">BL9</strain>
    </source>
</reference>
<dbReference type="Proteomes" id="UP000198538">
    <property type="component" value="Unassembled WGS sequence"/>
</dbReference>
<evidence type="ECO:0008006" key="4">
    <source>
        <dbReference type="Google" id="ProtNLM"/>
    </source>
</evidence>
<dbReference type="RefSeq" id="WP_353056715.1">
    <property type="nucleotide sequence ID" value="NZ_FMVM01000008.1"/>
</dbReference>
<keyword evidence="3" id="KW-1185">Reference proteome</keyword>
<evidence type="ECO:0000313" key="3">
    <source>
        <dbReference type="Proteomes" id="UP000198538"/>
    </source>
</evidence>
<dbReference type="InterPro" id="IPR031616">
    <property type="entry name" value="BsrE-like"/>
</dbReference>
<dbReference type="EMBL" id="FMVM01000008">
    <property type="protein sequence ID" value="SCY73382.1"/>
    <property type="molecule type" value="Genomic_DNA"/>
</dbReference>
<proteinExistence type="predicted"/>
<keyword evidence="1" id="KW-1133">Transmembrane helix</keyword>
<gene>
    <name evidence="2" type="ORF">SAMN05720606_108171</name>
</gene>
<evidence type="ECO:0000313" key="2">
    <source>
        <dbReference type="EMBL" id="SCY73382.1"/>
    </source>
</evidence>
<protein>
    <recommendedName>
        <fullName evidence="4">Holin-like Toxin (Hol-Tox)</fullName>
    </recommendedName>
</protein>
<organism evidence="2 3">
    <name type="scientific">Paenibacillus polysaccharolyticus</name>
    <dbReference type="NCBI Taxonomy" id="582692"/>
    <lineage>
        <taxon>Bacteria</taxon>
        <taxon>Bacillati</taxon>
        <taxon>Bacillota</taxon>
        <taxon>Bacilli</taxon>
        <taxon>Bacillales</taxon>
        <taxon>Paenibacillaceae</taxon>
        <taxon>Paenibacillus</taxon>
    </lineage>
</organism>
<accession>A0A1G5IBB7</accession>
<dbReference type="AlphaFoldDB" id="A0A1G5IBB7"/>
<name>A0A1G5IBB7_9BACL</name>